<comment type="caution">
    <text evidence="1">The sequence shown here is derived from an EMBL/GenBank/DDBJ whole genome shotgun (WGS) entry which is preliminary data.</text>
</comment>
<name>A0ACC6TQE3_9CREN</name>
<dbReference type="Proteomes" id="UP000053480">
    <property type="component" value="Unassembled WGS sequence"/>
</dbReference>
<accession>A0ACC6TQE3</accession>
<protein>
    <submittedName>
        <fullName evidence="1">VWA domain-containing protein</fullName>
    </submittedName>
</protein>
<reference evidence="1" key="1">
    <citation type="submission" date="2024-07" db="EMBL/GenBank/DDBJ databases">
        <title>Metagenome and Metagenome-Assembled Genomes of Archaea from a hot spring from the geothermal field of Los Azufres, Mexico.</title>
        <authorList>
            <person name="Marin-Paredes R."/>
            <person name="Martinez-Romero E."/>
            <person name="Servin-Garciduenas L.E."/>
        </authorList>
    </citation>
    <scope>NUCLEOTIDE SEQUENCE</scope>
    <source>
        <strain evidence="1">AZ1-454</strain>
    </source>
</reference>
<sequence>MTISMKVEVSHKYSFSTETRVVFKILLVPEKVTTASGFHYIVLLDTSGSMEGLKLENAKTGAIELSKRIPQGNKVSLITFSTHVNVVKEFGDPEDLTSYVSGLSAGGQTALYTALLTAFNLAKKYEMPSYVILLTDGNPTDETSEVAYTKIQIPEKVQVIAFGLGDDYNEKILKTLADRTGGQFYHVDDPMQIPNNLPKAAKTKVAGKNIVVDVVSESPVKLLNFSGPPVTINALEGVVKIYGEVTIPPNFNGNFLTVKLNYEDPATSRQQALMSVISLTPARDQQTFVSGINKDLTLEYEYYKALQKYSTDVEAGNLVEATRTLQKMDQLAQQTRRIELIETTRRLSEGLEATKRIGTVEQTRKLSKEVSSEVTRKLRGEG</sequence>
<proteinExistence type="predicted"/>
<dbReference type="EMBL" id="JZWS03000011">
    <property type="protein sequence ID" value="MEW9492091.1"/>
    <property type="molecule type" value="Genomic_DNA"/>
</dbReference>
<organism evidence="1 2">
    <name type="scientific">Candidatus Aramenus sulfurataquae</name>
    <dbReference type="NCBI Taxonomy" id="1326980"/>
    <lineage>
        <taxon>Archaea</taxon>
        <taxon>Thermoproteota</taxon>
        <taxon>Thermoprotei</taxon>
        <taxon>Sulfolobales</taxon>
        <taxon>Sulfolobaceae</taxon>
        <taxon>Candidatus Aramenus</taxon>
    </lineage>
</organism>
<evidence type="ECO:0000313" key="1">
    <source>
        <dbReference type="EMBL" id="MEW9492091.1"/>
    </source>
</evidence>
<evidence type="ECO:0000313" key="2">
    <source>
        <dbReference type="Proteomes" id="UP000053480"/>
    </source>
</evidence>
<gene>
    <name evidence="1" type="ORF">TQ35_0007835</name>
</gene>